<feature type="domain" description="DUF3071" evidence="2">
    <location>
        <begin position="8"/>
        <end position="173"/>
    </location>
</feature>
<evidence type="ECO:0000256" key="1">
    <source>
        <dbReference type="SAM" id="MobiDB-lite"/>
    </source>
</evidence>
<proteinExistence type="predicted"/>
<sequence>MPLEEIAKARFDHVSDQGDLVFACGLTLFAVSLDNTLDHAILEARQILEEEHGTPIPQASSALPISAIQAAVRAGESTEQVAKEFAVNEAIVRRFATPIETEKKYAIEQFLSMSAPKRGSGYSNEEAINRALEAVDVSMSAITWSATRRNHSPWKIRASFQASGHAVQADWTWNMKENTITCLNTPARELLEGSISFITSVEEPQEVAVQESSAQYDELSSEEQLVEHDFVEEQASEISNEHPTTTAPTVEISTLPAAPSVEIQGTNDQVPGLTPAAVHQDLDAPAIAPVVVEPQPQDGQTSSSKQDAEDYPVPPPSLVQTPVEAAEPDNASQTSEPTQAQDTPEHEEPEADSHAPNPLTAWMYGSKRSKSQTNKTPGKTAQPESKPTRTSTSSPKTSPAQQPKVNSPAPATEPSKVPSTPLKQARQAASTSSATVPADQQPQQQARSNEPSTPADEPSIDNKDTKQPKEQGGPHKRAGRSAVPSWDEILFGE</sequence>
<dbReference type="RefSeq" id="WP_317642296.1">
    <property type="nucleotide sequence ID" value="NZ_AP026800.1"/>
</dbReference>
<feature type="compositionally biased region" description="Basic and acidic residues" evidence="1">
    <location>
        <begin position="460"/>
        <end position="473"/>
    </location>
</feature>
<dbReference type="InterPro" id="IPR021421">
    <property type="entry name" value="DUF3071"/>
</dbReference>
<keyword evidence="4" id="KW-1185">Reference proteome</keyword>
<dbReference type="InterPro" id="IPR047682">
    <property type="entry name" value="SepH-like"/>
</dbReference>
<dbReference type="EMBL" id="AP026800">
    <property type="protein sequence ID" value="BDR54786.1"/>
    <property type="molecule type" value="Genomic_DNA"/>
</dbReference>
<gene>
    <name evidence="3" type="ORF">KIMH_08970</name>
</gene>
<name>A0ABM8BD29_9BIFI</name>
<dbReference type="Proteomes" id="UP001321748">
    <property type="component" value="Chromosome"/>
</dbReference>
<feature type="compositionally biased region" description="Polar residues" evidence="1">
    <location>
        <begin position="330"/>
        <end position="342"/>
    </location>
</feature>
<feature type="region of interest" description="Disordered" evidence="1">
    <location>
        <begin position="294"/>
        <end position="493"/>
    </location>
</feature>
<evidence type="ECO:0000259" key="2">
    <source>
        <dbReference type="Pfam" id="PF11268"/>
    </source>
</evidence>
<accession>A0ABM8BD29</accession>
<evidence type="ECO:0000313" key="3">
    <source>
        <dbReference type="EMBL" id="BDR54786.1"/>
    </source>
</evidence>
<organism evidence="3 4">
    <name type="scientific">Bombiscardovia apis</name>
    <dbReference type="NCBI Taxonomy" id="2932182"/>
    <lineage>
        <taxon>Bacteria</taxon>
        <taxon>Bacillati</taxon>
        <taxon>Actinomycetota</taxon>
        <taxon>Actinomycetes</taxon>
        <taxon>Bifidobacteriales</taxon>
        <taxon>Bifidobacteriaceae</taxon>
        <taxon>Bombiscardovia</taxon>
    </lineage>
</organism>
<feature type="compositionally biased region" description="Polar residues" evidence="1">
    <location>
        <begin position="438"/>
        <end position="452"/>
    </location>
</feature>
<feature type="compositionally biased region" description="Low complexity" evidence="1">
    <location>
        <begin position="383"/>
        <end position="399"/>
    </location>
</feature>
<reference evidence="3 4" key="1">
    <citation type="journal article" date="2023" name="Microbiol. Spectr.">
        <title>Symbiosis of Carpenter Bees with Uncharacterized Lactic Acid Bacteria Showing NAD Auxotrophy.</title>
        <authorList>
            <person name="Kawasaki S."/>
            <person name="Ozawa K."/>
            <person name="Mori T."/>
            <person name="Yamamoto A."/>
            <person name="Ito M."/>
            <person name="Ohkuma M."/>
            <person name="Sakamoto M."/>
            <person name="Matsutani M."/>
        </authorList>
    </citation>
    <scope>NUCLEOTIDE SEQUENCE [LARGE SCALE GENOMIC DNA]</scope>
    <source>
        <strain evidence="3 4">KimH</strain>
    </source>
</reference>
<evidence type="ECO:0000313" key="4">
    <source>
        <dbReference type="Proteomes" id="UP001321748"/>
    </source>
</evidence>
<dbReference type="Pfam" id="PF11268">
    <property type="entry name" value="DUF3071"/>
    <property type="match status" value="1"/>
</dbReference>
<protein>
    <recommendedName>
        <fullName evidence="2">DUF3071 domain-containing protein</fullName>
    </recommendedName>
</protein>
<dbReference type="NCBIfam" id="NF040712">
    <property type="entry name" value="SepH"/>
    <property type="match status" value="1"/>
</dbReference>